<sequence length="434" mass="45182">MTDATRRTSAARYDDMMRLADLFDATGADMRHRAGLGERLLGDPALAESAELSTGSWNRFDEAVRGATTGKYGLLARSVELDADALVVRATVLTYRWIDELQDAAYRTLGSVAGRAIGYLAPEVALGGAVVSAGLIETDALDRDGVTAYLDELAENNPELLDHVSTGGGLLDGLRLRSLLTTPALATEDDAAARGGLAATGAETFAVDLGSALRDIAGGLVDRPEDDGTDEPPAAEGAGERPGGLEDLMAMLFAATRAVTVQRVAPGAYVVLLPGPHGRSQSQLRLVGGDHVPYTDRAIKAIEATVRADRVDGPARVLLAGSGPGGPTALDIAALSESTLFDVERVVTAGAPSALVPRVPRRTRMISLEDRTDPVALLGSLVNAAADNRLTVVFDGTGTEGAERYLAGARAADASTSPELRAELDSLRELGYLG</sequence>
<dbReference type="Proteomes" id="UP000780875">
    <property type="component" value="Unassembled WGS sequence"/>
</dbReference>
<evidence type="ECO:0000313" key="3">
    <source>
        <dbReference type="Proteomes" id="UP000780875"/>
    </source>
</evidence>
<evidence type="ECO:0000313" key="2">
    <source>
        <dbReference type="EMBL" id="MBZ5739018.1"/>
    </source>
</evidence>
<dbReference type="RefSeq" id="WP_224123391.1">
    <property type="nucleotide sequence ID" value="NZ_JAIQZJ010000007.1"/>
</dbReference>
<reference evidence="2 3" key="1">
    <citation type="submission" date="2021-09" db="EMBL/GenBank/DDBJ databases">
        <title>Whole genome sequence of Nocardioides sp. GBK3QG-3.</title>
        <authorList>
            <person name="Tuo L."/>
        </authorList>
    </citation>
    <scope>NUCLEOTIDE SEQUENCE [LARGE SCALE GENOMIC DNA]</scope>
    <source>
        <strain evidence="2 3">GBK3QG-3</strain>
    </source>
</reference>
<proteinExistence type="predicted"/>
<comment type="caution">
    <text evidence="2">The sequence shown here is derived from an EMBL/GenBank/DDBJ whole genome shotgun (WGS) entry which is preliminary data.</text>
</comment>
<dbReference type="EMBL" id="JAIQZJ010000007">
    <property type="protein sequence ID" value="MBZ5739018.1"/>
    <property type="molecule type" value="Genomic_DNA"/>
</dbReference>
<protein>
    <submittedName>
        <fullName evidence="2">Uncharacterized protein</fullName>
    </submittedName>
</protein>
<organism evidence="2 3">
    <name type="scientific">Nocardioides mangrovi</name>
    <dbReference type="NCBI Taxonomy" id="2874580"/>
    <lineage>
        <taxon>Bacteria</taxon>
        <taxon>Bacillati</taxon>
        <taxon>Actinomycetota</taxon>
        <taxon>Actinomycetes</taxon>
        <taxon>Propionibacteriales</taxon>
        <taxon>Nocardioidaceae</taxon>
        <taxon>Nocardioides</taxon>
    </lineage>
</organism>
<name>A0ABS7UED6_9ACTN</name>
<evidence type="ECO:0000256" key="1">
    <source>
        <dbReference type="SAM" id="MobiDB-lite"/>
    </source>
</evidence>
<accession>A0ABS7UED6</accession>
<gene>
    <name evidence="2" type="ORF">K8U61_12650</name>
</gene>
<keyword evidence="3" id="KW-1185">Reference proteome</keyword>
<feature type="region of interest" description="Disordered" evidence="1">
    <location>
        <begin position="219"/>
        <end position="242"/>
    </location>
</feature>